<dbReference type="GO" id="GO:0004879">
    <property type="term" value="F:nuclear receptor activity"/>
    <property type="evidence" value="ECO:0007669"/>
    <property type="project" value="TreeGrafter"/>
</dbReference>
<sequence>MESEFALMSYNNNVSGGYNTRRSAYLNSCHGHSSASSTRSRNSLSFSDIQHLLAEDDSPLMNDMNDSCYHDPPPARSQSPYESSPVDRPVTRKRANTSSSGNCDKRTANKICRVCGDKAFSYNFNVITCESCKAFFRRNANKEKEIRCPFNENCEINVVSRRFCQRCRLTKCLNVGMKKEWIMSDEARLEKKQRVEENRERRLQDAMNRAEEDMMQQDDSPYETYEEQMPMTTIGSMNHAHHMDMSPNGYSHHNPNMQNQSNGMPQLCHPHQMIDQIPTTGARSFADVSATTTSMPPSLDIDPATTMTSSGFIPPDIHDQPGDHWFDGPLMQPMVIQNPVDNSNMSAQRMATQAVINHQHQQMAAAVVAHQVVAQMTGPPPPPDPVTTNVIQHIHQPMQQQMLPPHIPPASTMIMNPLEAPIQSVNTEMVTIPREMLLKLVQNNTLRAVNCSCTCVCGRYPPGATIVDEVTKDLMAAGSSNLNCIDPLKDEQKLETAEDFQRNGLLPSDDSSVQWLNSVTPTVDPSVAMEDVSQCRRDNMYMNACMIDARLFLDNDNREFTDDEKERLEDINDAANRWIETGMNNLSLRELFMESSVEKIVSTLNCLTAFRFLIFEDQCTIIKAGLSAYCMVKWLQHHEEVPLEDTDAEILTDMQRLMGDETSEFRKQPGAFNTIAVLLLFNSEADFRQPRSVQMERDAFERLLMKLMNAPTLGNGNGEFEQLMEIEPVVRRSSQRIAHIVGHFNDKMVARVLRMKTQL</sequence>
<dbReference type="InterPro" id="IPR050234">
    <property type="entry name" value="Nuclear_hormone_rcpt_NR1"/>
</dbReference>
<dbReference type="OrthoDB" id="6355676at2759"/>
<feature type="compositionally biased region" description="Basic and acidic residues" evidence="11">
    <location>
        <begin position="192"/>
        <end position="212"/>
    </location>
</feature>
<keyword evidence="7" id="KW-0238">DNA-binding</keyword>
<dbReference type="Pfam" id="PF00105">
    <property type="entry name" value="zf-C4"/>
    <property type="match status" value="1"/>
</dbReference>
<dbReference type="AlphaFoldDB" id="A0A8S1H1B5"/>
<proteinExistence type="inferred from homology"/>
<dbReference type="CDD" id="cd06966">
    <property type="entry name" value="NR_DBD_CAR"/>
    <property type="match status" value="1"/>
</dbReference>
<comment type="caution">
    <text evidence="13">The sequence shown here is derived from an EMBL/GenBank/DDBJ whole genome shotgun (WGS) entry which is preliminary data.</text>
</comment>
<dbReference type="InterPro" id="IPR013088">
    <property type="entry name" value="Znf_NHR/GATA"/>
</dbReference>
<dbReference type="GO" id="GO:0000978">
    <property type="term" value="F:RNA polymerase II cis-regulatory region sequence-specific DNA binding"/>
    <property type="evidence" value="ECO:0007669"/>
    <property type="project" value="TreeGrafter"/>
</dbReference>
<comment type="subcellular location">
    <subcellularLocation>
        <location evidence="1">Nucleus</location>
    </subcellularLocation>
</comment>
<keyword evidence="5" id="KW-0862">Zinc</keyword>
<dbReference type="InterPro" id="IPR001628">
    <property type="entry name" value="Znf_hrmn_rcpt"/>
</dbReference>
<evidence type="ECO:0000256" key="8">
    <source>
        <dbReference type="ARBA" id="ARBA00023163"/>
    </source>
</evidence>
<reference evidence="13" key="1">
    <citation type="submission" date="2020-10" db="EMBL/GenBank/DDBJ databases">
        <authorList>
            <person name="Kikuchi T."/>
        </authorList>
    </citation>
    <scope>NUCLEOTIDE SEQUENCE</scope>
    <source>
        <strain evidence="13">NKZ352</strain>
    </source>
</reference>
<evidence type="ECO:0000256" key="1">
    <source>
        <dbReference type="ARBA" id="ARBA00004123"/>
    </source>
</evidence>
<evidence type="ECO:0000256" key="5">
    <source>
        <dbReference type="ARBA" id="ARBA00022833"/>
    </source>
</evidence>
<feature type="domain" description="Nuclear receptor" evidence="12">
    <location>
        <begin position="109"/>
        <end position="184"/>
    </location>
</feature>
<evidence type="ECO:0000256" key="3">
    <source>
        <dbReference type="ARBA" id="ARBA00022723"/>
    </source>
</evidence>
<keyword evidence="10" id="KW-0539">Nucleus</keyword>
<dbReference type="GO" id="GO:0008270">
    <property type="term" value="F:zinc ion binding"/>
    <property type="evidence" value="ECO:0007669"/>
    <property type="project" value="UniProtKB-KW"/>
</dbReference>
<dbReference type="SMART" id="SM00399">
    <property type="entry name" value="ZnF_C4"/>
    <property type="match status" value="1"/>
</dbReference>
<dbReference type="GO" id="GO:0030154">
    <property type="term" value="P:cell differentiation"/>
    <property type="evidence" value="ECO:0007669"/>
    <property type="project" value="TreeGrafter"/>
</dbReference>
<comment type="similarity">
    <text evidence="2">Belongs to the nuclear hormone receptor family.</text>
</comment>
<keyword evidence="8" id="KW-0804">Transcription</keyword>
<evidence type="ECO:0000256" key="2">
    <source>
        <dbReference type="ARBA" id="ARBA00005993"/>
    </source>
</evidence>
<evidence type="ECO:0000256" key="4">
    <source>
        <dbReference type="ARBA" id="ARBA00022771"/>
    </source>
</evidence>
<gene>
    <name evidence="13" type="ORF">CAUJ_LOCUS5061</name>
</gene>
<dbReference type="GO" id="GO:0045944">
    <property type="term" value="P:positive regulation of transcription by RNA polymerase II"/>
    <property type="evidence" value="ECO:0007669"/>
    <property type="project" value="TreeGrafter"/>
</dbReference>
<dbReference type="PROSITE" id="PS00031">
    <property type="entry name" value="NUCLEAR_REC_DBD_1"/>
    <property type="match status" value="1"/>
</dbReference>
<evidence type="ECO:0000256" key="7">
    <source>
        <dbReference type="ARBA" id="ARBA00023125"/>
    </source>
</evidence>
<keyword evidence="9" id="KW-0675">Receptor</keyword>
<protein>
    <recommendedName>
        <fullName evidence="12">Nuclear receptor domain-containing protein</fullName>
    </recommendedName>
</protein>
<dbReference type="PANTHER" id="PTHR24082:SF508">
    <property type="entry name" value="NUCLEAR HORMONE RECEPTOR FAMILY MEMBER NHR-48"/>
    <property type="match status" value="1"/>
</dbReference>
<keyword evidence="14" id="KW-1185">Reference proteome</keyword>
<dbReference type="PANTHER" id="PTHR24082">
    <property type="entry name" value="NUCLEAR HORMONE RECEPTOR"/>
    <property type="match status" value="1"/>
</dbReference>
<dbReference type="Proteomes" id="UP000835052">
    <property type="component" value="Unassembled WGS sequence"/>
</dbReference>
<keyword evidence="6" id="KW-0805">Transcription regulation</keyword>
<keyword evidence="3" id="KW-0479">Metal-binding</keyword>
<feature type="region of interest" description="Disordered" evidence="11">
    <location>
        <begin position="63"/>
        <end position="103"/>
    </location>
</feature>
<dbReference type="GO" id="GO:0000122">
    <property type="term" value="P:negative regulation of transcription by RNA polymerase II"/>
    <property type="evidence" value="ECO:0007669"/>
    <property type="project" value="TreeGrafter"/>
</dbReference>
<dbReference type="PRINTS" id="PR00047">
    <property type="entry name" value="STROIDFINGER"/>
</dbReference>
<feature type="region of interest" description="Disordered" evidence="11">
    <location>
        <begin position="192"/>
        <end position="221"/>
    </location>
</feature>
<evidence type="ECO:0000313" key="13">
    <source>
        <dbReference type="EMBL" id="CAD6189142.1"/>
    </source>
</evidence>
<dbReference type="PROSITE" id="PS51030">
    <property type="entry name" value="NUCLEAR_REC_DBD_2"/>
    <property type="match status" value="1"/>
</dbReference>
<dbReference type="EMBL" id="CAJGYM010000010">
    <property type="protein sequence ID" value="CAD6189142.1"/>
    <property type="molecule type" value="Genomic_DNA"/>
</dbReference>
<dbReference type="SUPFAM" id="SSF57716">
    <property type="entry name" value="Glucocorticoid receptor-like (DNA-binding domain)"/>
    <property type="match status" value="1"/>
</dbReference>
<evidence type="ECO:0000256" key="10">
    <source>
        <dbReference type="ARBA" id="ARBA00023242"/>
    </source>
</evidence>
<evidence type="ECO:0000256" key="6">
    <source>
        <dbReference type="ARBA" id="ARBA00023015"/>
    </source>
</evidence>
<evidence type="ECO:0000256" key="9">
    <source>
        <dbReference type="ARBA" id="ARBA00023170"/>
    </source>
</evidence>
<dbReference type="Gene3D" id="3.30.50.10">
    <property type="entry name" value="Erythroid Transcription Factor GATA-1, subunit A"/>
    <property type="match status" value="1"/>
</dbReference>
<name>A0A8S1H1B5_9PELO</name>
<evidence type="ECO:0000313" key="14">
    <source>
        <dbReference type="Proteomes" id="UP000835052"/>
    </source>
</evidence>
<accession>A0A8S1H1B5</accession>
<evidence type="ECO:0000259" key="12">
    <source>
        <dbReference type="PROSITE" id="PS51030"/>
    </source>
</evidence>
<dbReference type="GO" id="GO:0006950">
    <property type="term" value="P:response to stress"/>
    <property type="evidence" value="ECO:0007669"/>
    <property type="project" value="UniProtKB-ARBA"/>
</dbReference>
<organism evidence="13 14">
    <name type="scientific">Caenorhabditis auriculariae</name>
    <dbReference type="NCBI Taxonomy" id="2777116"/>
    <lineage>
        <taxon>Eukaryota</taxon>
        <taxon>Metazoa</taxon>
        <taxon>Ecdysozoa</taxon>
        <taxon>Nematoda</taxon>
        <taxon>Chromadorea</taxon>
        <taxon>Rhabditida</taxon>
        <taxon>Rhabditina</taxon>
        <taxon>Rhabditomorpha</taxon>
        <taxon>Rhabditoidea</taxon>
        <taxon>Rhabditidae</taxon>
        <taxon>Peloderinae</taxon>
        <taxon>Caenorhabditis</taxon>
    </lineage>
</organism>
<dbReference type="FunFam" id="3.30.50.10:FF:000042">
    <property type="entry name" value="Nuclear hormone receptor HR96"/>
    <property type="match status" value="1"/>
</dbReference>
<keyword evidence="4" id="KW-0863">Zinc-finger</keyword>
<evidence type="ECO:0000256" key="11">
    <source>
        <dbReference type="SAM" id="MobiDB-lite"/>
    </source>
</evidence>
<dbReference type="GO" id="GO:0005634">
    <property type="term" value="C:nucleus"/>
    <property type="evidence" value="ECO:0007669"/>
    <property type="project" value="UniProtKB-SubCell"/>
</dbReference>